<feature type="transmembrane region" description="Helical" evidence="1">
    <location>
        <begin position="64"/>
        <end position="82"/>
    </location>
</feature>
<feature type="transmembrane region" description="Helical" evidence="1">
    <location>
        <begin position="12"/>
        <end position="33"/>
    </location>
</feature>
<evidence type="ECO:0000313" key="2">
    <source>
        <dbReference type="EMBL" id="CEQ02743.1"/>
    </source>
</evidence>
<dbReference type="OrthoDB" id="1641596at2"/>
<feature type="transmembrane region" description="Helical" evidence="1">
    <location>
        <begin position="121"/>
        <end position="140"/>
    </location>
</feature>
<proteinExistence type="predicted"/>
<accession>A0A0C7I1G2</accession>
<feature type="transmembrane region" description="Helical" evidence="1">
    <location>
        <begin position="94"/>
        <end position="114"/>
    </location>
</feature>
<name>A0A0C7I1G2_PARSO</name>
<reference evidence="2 3" key="1">
    <citation type="submission" date="2015-01" db="EMBL/GenBank/DDBJ databases">
        <authorList>
            <person name="Aslett A.Martin."/>
            <person name="De Silva Nishadi"/>
        </authorList>
    </citation>
    <scope>NUCLEOTIDE SEQUENCE [LARGE SCALE GENOMIC DNA]</scope>
    <source>
        <strain evidence="2 3">R28058</strain>
    </source>
</reference>
<dbReference type="Proteomes" id="UP000049127">
    <property type="component" value="Unassembled WGS sequence"/>
</dbReference>
<dbReference type="AlphaFoldDB" id="A0A0C7I1G2"/>
<keyword evidence="1" id="KW-0812">Transmembrane</keyword>
<protein>
    <submittedName>
        <fullName evidence="2">Uncharacterized conserved protein</fullName>
    </submittedName>
</protein>
<keyword evidence="1" id="KW-1133">Transmembrane helix</keyword>
<evidence type="ECO:0000256" key="1">
    <source>
        <dbReference type="SAM" id="Phobius"/>
    </source>
</evidence>
<organism evidence="2 3">
    <name type="scientific">Paraclostridium sordellii</name>
    <name type="common">Clostridium sordellii</name>
    <dbReference type="NCBI Taxonomy" id="1505"/>
    <lineage>
        <taxon>Bacteria</taxon>
        <taxon>Bacillati</taxon>
        <taxon>Bacillota</taxon>
        <taxon>Clostridia</taxon>
        <taxon>Peptostreptococcales</taxon>
        <taxon>Peptostreptococcaceae</taxon>
        <taxon>Paraclostridium</taxon>
    </lineage>
</organism>
<feature type="transmembrane region" description="Helical" evidence="1">
    <location>
        <begin position="146"/>
        <end position="165"/>
    </location>
</feature>
<evidence type="ECO:0000313" key="3">
    <source>
        <dbReference type="Proteomes" id="UP000049127"/>
    </source>
</evidence>
<feature type="transmembrane region" description="Helical" evidence="1">
    <location>
        <begin position="39"/>
        <end position="57"/>
    </location>
</feature>
<gene>
    <name evidence="2" type="ORF">R28058_04761</name>
</gene>
<sequence length="438" mass="50314">MTIKTISPFTILFSALSSLTLGLLVLFNFTFIADVTLDMISFVFIVLGALSILTYIFNKEKRLLIKLIIGIFYVSLAIFIKFNPIFLGISIVRIIGMYAFLNFIARLVAAIVLYKNKVKGWAISMAVSIISLVFSLILLFHPQQYMYIVAKFSGIYIVLYSLTLFSDFFKEISYSNIIPDRVKRKIRIGLPLLYAAFIPQHLLEKINESIKINPRNDIFVESKESYIETNYYSTIEIFIHLAPDCANGFGHIDISIDNITYSYGTYDSSSNRLFTLISDGVLIEANTKEYIKFLNRECNRSLIGFTLALNKNQYSTIKSKIDTIKSNCYEWKCNLQKYPNSTYTDETNLLYLATNCTFYKFKQGYFKTYFTLTSNCVRLADTIVGSAGLDLIAINGIITPGTYYNYLDKLFKRKNTIVIKKKIYRKDTFNKKDELSNH</sequence>
<dbReference type="EMBL" id="CEKZ01000003">
    <property type="protein sequence ID" value="CEQ02743.1"/>
    <property type="molecule type" value="Genomic_DNA"/>
</dbReference>
<feature type="transmembrane region" description="Helical" evidence="1">
    <location>
        <begin position="186"/>
        <end position="203"/>
    </location>
</feature>
<keyword evidence="1" id="KW-0472">Membrane</keyword>
<dbReference type="RefSeq" id="WP_055334555.1">
    <property type="nucleotide sequence ID" value="NZ_CDNF01000003.1"/>
</dbReference>